<evidence type="ECO:0000259" key="2">
    <source>
        <dbReference type="Pfam" id="PF00857"/>
    </source>
</evidence>
<dbReference type="InterPro" id="IPR000868">
    <property type="entry name" value="Isochorismatase-like_dom"/>
</dbReference>
<feature type="domain" description="Isochorismatase-like" evidence="2">
    <location>
        <begin position="9"/>
        <end position="181"/>
    </location>
</feature>
<dbReference type="InterPro" id="IPR036380">
    <property type="entry name" value="Isochorismatase-like_sf"/>
</dbReference>
<dbReference type="EMBL" id="QCYK01000001">
    <property type="protein sequence ID" value="PUZ29582.1"/>
    <property type="molecule type" value="Genomic_DNA"/>
</dbReference>
<keyword evidence="1 3" id="KW-0378">Hydrolase</keyword>
<dbReference type="Gene3D" id="3.40.50.850">
    <property type="entry name" value="Isochorismatase-like"/>
    <property type="match status" value="1"/>
</dbReference>
<dbReference type="RefSeq" id="WP_108686219.1">
    <property type="nucleotide sequence ID" value="NZ_QCYK01000001.1"/>
</dbReference>
<reference evidence="3 4" key="1">
    <citation type="submission" date="2018-04" db="EMBL/GenBank/DDBJ databases">
        <title>Chitinophaga fuyangensis sp. nov., isolated from soil in a chemical factory.</title>
        <authorList>
            <person name="Chen K."/>
        </authorList>
    </citation>
    <scope>NUCLEOTIDE SEQUENCE [LARGE SCALE GENOMIC DNA]</scope>
    <source>
        <strain evidence="3 4">LY-1</strain>
    </source>
</reference>
<organism evidence="3 4">
    <name type="scientific">Chitinophaga parva</name>
    <dbReference type="NCBI Taxonomy" id="2169414"/>
    <lineage>
        <taxon>Bacteria</taxon>
        <taxon>Pseudomonadati</taxon>
        <taxon>Bacteroidota</taxon>
        <taxon>Chitinophagia</taxon>
        <taxon>Chitinophagales</taxon>
        <taxon>Chitinophagaceae</taxon>
        <taxon>Chitinophaga</taxon>
    </lineage>
</organism>
<dbReference type="GO" id="GO:0016787">
    <property type="term" value="F:hydrolase activity"/>
    <property type="evidence" value="ECO:0007669"/>
    <property type="project" value="UniProtKB-KW"/>
</dbReference>
<dbReference type="CDD" id="cd00431">
    <property type="entry name" value="cysteine_hydrolases"/>
    <property type="match status" value="1"/>
</dbReference>
<dbReference type="Pfam" id="PF00857">
    <property type="entry name" value="Isochorismatase"/>
    <property type="match status" value="1"/>
</dbReference>
<dbReference type="PANTHER" id="PTHR43540">
    <property type="entry name" value="PEROXYUREIDOACRYLATE/UREIDOACRYLATE AMIDOHYDROLASE-RELATED"/>
    <property type="match status" value="1"/>
</dbReference>
<dbReference type="AlphaFoldDB" id="A0A2T7BPI7"/>
<evidence type="ECO:0000313" key="3">
    <source>
        <dbReference type="EMBL" id="PUZ29582.1"/>
    </source>
</evidence>
<dbReference type="OrthoDB" id="9796485at2"/>
<proteinExistence type="predicted"/>
<accession>A0A2T7BPI7</accession>
<dbReference type="PANTHER" id="PTHR43540:SF7">
    <property type="entry name" value="ISOCHORISMATASE FAMILY PROTEIN YECD"/>
    <property type="match status" value="1"/>
</dbReference>
<evidence type="ECO:0000256" key="1">
    <source>
        <dbReference type="ARBA" id="ARBA00022801"/>
    </source>
</evidence>
<gene>
    <name evidence="3" type="ORF">DCC81_09095</name>
</gene>
<dbReference type="Proteomes" id="UP000244450">
    <property type="component" value="Unassembled WGS sequence"/>
</dbReference>
<dbReference type="SUPFAM" id="SSF52499">
    <property type="entry name" value="Isochorismatase-like hydrolases"/>
    <property type="match status" value="1"/>
</dbReference>
<evidence type="ECO:0000313" key="4">
    <source>
        <dbReference type="Proteomes" id="UP000244450"/>
    </source>
</evidence>
<dbReference type="InterPro" id="IPR050272">
    <property type="entry name" value="Isochorismatase-like_hydrls"/>
</dbReference>
<protein>
    <submittedName>
        <fullName evidence="3">Hydrolase</fullName>
    </submittedName>
</protein>
<comment type="caution">
    <text evidence="3">The sequence shown here is derived from an EMBL/GenBank/DDBJ whole genome shotgun (WGS) entry which is preliminary data.</text>
</comment>
<keyword evidence="4" id="KW-1185">Reference proteome</keyword>
<sequence length="188" mass="19990">MVTALDERTALVIIDLQKGLQGYPTVNPLADVVAQNTKLVAAFHKAGLPVVAVNVDPHQFKNHHTRRDAKQQGGGGQLPADFMEIVPALGILPTDHIVTKHTWGAFHETNLHELLQSKGVTGIVLSGVATSIGVEGTARQAQDHGYNLTFASDAMTDVVASAQENSLQAIFPRMGEVDTTDAIIAKLG</sequence>
<name>A0A2T7BPI7_9BACT</name>